<dbReference type="Proteomes" id="UP000679284">
    <property type="component" value="Chromosome"/>
</dbReference>
<dbReference type="Pfam" id="PF02049">
    <property type="entry name" value="FliE"/>
    <property type="match status" value="1"/>
</dbReference>
<keyword evidence="4" id="KW-0969">Cilium</keyword>
<dbReference type="RefSeq" id="WP_211783153.1">
    <property type="nucleotide sequence ID" value="NZ_CP047289.1"/>
</dbReference>
<dbReference type="PANTHER" id="PTHR34653">
    <property type="match status" value="1"/>
</dbReference>
<dbReference type="EMBL" id="CP047289">
    <property type="protein sequence ID" value="QUS35933.1"/>
    <property type="molecule type" value="Genomic_DNA"/>
</dbReference>
<comment type="subcellular location">
    <subcellularLocation>
        <location evidence="1">Bacterial flagellum basal body</location>
    </subcellularLocation>
</comment>
<keyword evidence="4" id="KW-0282">Flagellum</keyword>
<organism evidence="4 5">
    <name type="scientific">Falsirhodobacter algicola</name>
    <dbReference type="NCBI Taxonomy" id="2692330"/>
    <lineage>
        <taxon>Bacteria</taxon>
        <taxon>Pseudomonadati</taxon>
        <taxon>Pseudomonadota</taxon>
        <taxon>Alphaproteobacteria</taxon>
        <taxon>Rhodobacterales</taxon>
        <taxon>Paracoccaceae</taxon>
        <taxon>Falsirhodobacter</taxon>
    </lineage>
</organism>
<evidence type="ECO:0000256" key="1">
    <source>
        <dbReference type="ARBA" id="ARBA00004117"/>
    </source>
</evidence>
<comment type="similarity">
    <text evidence="2">Belongs to the FliE family.</text>
</comment>
<dbReference type="KEGG" id="fap:GR316_06465"/>
<sequence>MDITASLAAQSYARARPATQPQEGGIGALVGDFARTLAQGEQTATAVMTGGAEPQALVQALSASELAVETVVTVRDKVVEAYQDILRMQV</sequence>
<gene>
    <name evidence="4" type="primary">fliE</name>
    <name evidence="4" type="ORF">GR316_06465</name>
</gene>
<dbReference type="GO" id="GO:0003774">
    <property type="term" value="F:cytoskeletal motor activity"/>
    <property type="evidence" value="ECO:0007669"/>
    <property type="project" value="InterPro"/>
</dbReference>
<evidence type="ECO:0000256" key="2">
    <source>
        <dbReference type="ARBA" id="ARBA00009272"/>
    </source>
</evidence>
<name>A0A8J8MTA7_9RHOB</name>
<protein>
    <submittedName>
        <fullName evidence="4">Flagellar hook-basal body complex protein FliE</fullName>
    </submittedName>
</protein>
<proteinExistence type="inferred from homology"/>
<evidence type="ECO:0000313" key="5">
    <source>
        <dbReference type="Proteomes" id="UP000679284"/>
    </source>
</evidence>
<dbReference type="NCBIfam" id="NF001994">
    <property type="entry name" value="PRK00790.1-5"/>
    <property type="match status" value="1"/>
</dbReference>
<accession>A0A8J8MTA7</accession>
<keyword evidence="4" id="KW-0966">Cell projection</keyword>
<dbReference type="PANTHER" id="PTHR34653:SF1">
    <property type="entry name" value="FLAGELLAR HOOK-BASAL BODY COMPLEX PROTEIN FLIE"/>
    <property type="match status" value="1"/>
</dbReference>
<dbReference type="GO" id="GO:0071973">
    <property type="term" value="P:bacterial-type flagellum-dependent cell motility"/>
    <property type="evidence" value="ECO:0007669"/>
    <property type="project" value="InterPro"/>
</dbReference>
<reference evidence="4" key="1">
    <citation type="submission" date="2020-01" db="EMBL/GenBank/DDBJ databases">
        <authorList>
            <person name="Yang Y."/>
            <person name="Kwon Y.M."/>
        </authorList>
    </citation>
    <scope>NUCLEOTIDE SEQUENCE</scope>
    <source>
        <strain evidence="4">PG104</strain>
    </source>
</reference>
<dbReference type="AlphaFoldDB" id="A0A8J8MTA7"/>
<evidence type="ECO:0000313" key="4">
    <source>
        <dbReference type="EMBL" id="QUS35933.1"/>
    </source>
</evidence>
<keyword evidence="5" id="KW-1185">Reference proteome</keyword>
<dbReference type="InterPro" id="IPR001624">
    <property type="entry name" value="FliE"/>
</dbReference>
<keyword evidence="3" id="KW-0975">Bacterial flagellum</keyword>
<evidence type="ECO:0000256" key="3">
    <source>
        <dbReference type="ARBA" id="ARBA00023143"/>
    </source>
</evidence>
<dbReference type="GO" id="GO:0005198">
    <property type="term" value="F:structural molecule activity"/>
    <property type="evidence" value="ECO:0007669"/>
    <property type="project" value="InterPro"/>
</dbReference>
<dbReference type="GO" id="GO:0009425">
    <property type="term" value="C:bacterial-type flagellum basal body"/>
    <property type="evidence" value="ECO:0007669"/>
    <property type="project" value="UniProtKB-SubCell"/>
</dbReference>